<comment type="caution">
    <text evidence="1">The sequence shown here is derived from an EMBL/GenBank/DDBJ whole genome shotgun (WGS) entry which is preliminary data.</text>
</comment>
<accession>M5CCR5</accession>
<dbReference type="AlphaFoldDB" id="M5CCR5"/>
<name>M5CCR5_THACB</name>
<dbReference type="GO" id="GO:0005737">
    <property type="term" value="C:cytoplasm"/>
    <property type="evidence" value="ECO:0007669"/>
    <property type="project" value="TreeGrafter"/>
</dbReference>
<sequence length="194" mass="21379">MGTETSPGVVTDALLTDLGKQQAQLAHNTWVTELAKPDPVPLPTKLFSSPMSRAASTLDITFTGVLLTESGKKDKVRPYVMEGLREVLGVHTCDKRRTKTYIRQTYNDFRIEPEFTEEDRLWTADHRETNAETDIRLRAALNIIFGQLLGSKDTFISVTAHSGAISSALRVLGHRAYSLPTGGVIPVVIKATEN</sequence>
<dbReference type="Pfam" id="PF00300">
    <property type="entry name" value="His_Phos_1"/>
    <property type="match status" value="1"/>
</dbReference>
<dbReference type="GO" id="GO:0016791">
    <property type="term" value="F:phosphatase activity"/>
    <property type="evidence" value="ECO:0007669"/>
    <property type="project" value="TreeGrafter"/>
</dbReference>
<dbReference type="SUPFAM" id="SSF53254">
    <property type="entry name" value="Phosphoglycerate mutase-like"/>
    <property type="match status" value="1"/>
</dbReference>
<dbReference type="InterPro" id="IPR013078">
    <property type="entry name" value="His_Pase_superF_clade-1"/>
</dbReference>
<dbReference type="PANTHER" id="PTHR48100">
    <property type="entry name" value="BROAD-SPECIFICITY PHOSPHATASE YOR283W-RELATED"/>
    <property type="match status" value="1"/>
</dbReference>
<reference evidence="1 2" key="1">
    <citation type="journal article" date="2013" name="J. Biotechnol.">
        <title>Establishment and interpretation of the genome sequence of the phytopathogenic fungus Rhizoctonia solani AG1-IB isolate 7/3/14.</title>
        <authorList>
            <person name="Wibberg D.W."/>
            <person name="Jelonek L.J."/>
            <person name="Rupp O.R."/>
            <person name="Hennig M.H."/>
            <person name="Eikmeyer F.E."/>
            <person name="Goesmann A.G."/>
            <person name="Hartmann A.H."/>
            <person name="Borriss R.B."/>
            <person name="Grosch R.G."/>
            <person name="Puehler A.P."/>
            <person name="Schlueter A.S."/>
        </authorList>
    </citation>
    <scope>NUCLEOTIDE SEQUENCE [LARGE SCALE GENOMIC DNA]</scope>
    <source>
        <strain evidence="2">AG1-IB / isolate 7/3/14</strain>
    </source>
</reference>
<dbReference type="InterPro" id="IPR029033">
    <property type="entry name" value="His_PPase_superfam"/>
</dbReference>
<dbReference type="PANTHER" id="PTHR48100:SF1">
    <property type="entry name" value="HISTIDINE PHOSPHATASE FAMILY PROTEIN-RELATED"/>
    <property type="match status" value="1"/>
</dbReference>
<dbReference type="EMBL" id="CAOJ01016951">
    <property type="protein sequence ID" value="CCO37241.1"/>
    <property type="molecule type" value="Genomic_DNA"/>
</dbReference>
<dbReference type="HOGENOM" id="CLU_039184_0_3_1"/>
<gene>
    <name evidence="1" type="ORF">BN14_11396</name>
</gene>
<organism evidence="1 2">
    <name type="scientific">Thanatephorus cucumeris (strain AG1-IB / isolate 7/3/14)</name>
    <name type="common">Lettuce bottom rot fungus</name>
    <name type="synonym">Rhizoctonia solani</name>
    <dbReference type="NCBI Taxonomy" id="1108050"/>
    <lineage>
        <taxon>Eukaryota</taxon>
        <taxon>Fungi</taxon>
        <taxon>Dikarya</taxon>
        <taxon>Basidiomycota</taxon>
        <taxon>Agaricomycotina</taxon>
        <taxon>Agaricomycetes</taxon>
        <taxon>Cantharellales</taxon>
        <taxon>Ceratobasidiaceae</taxon>
        <taxon>Rhizoctonia</taxon>
        <taxon>Rhizoctonia solani AG-1</taxon>
    </lineage>
</organism>
<evidence type="ECO:0000313" key="1">
    <source>
        <dbReference type="EMBL" id="CCO37241.1"/>
    </source>
</evidence>
<dbReference type="Gene3D" id="3.40.50.1240">
    <property type="entry name" value="Phosphoglycerate mutase-like"/>
    <property type="match status" value="1"/>
</dbReference>
<evidence type="ECO:0000313" key="2">
    <source>
        <dbReference type="Proteomes" id="UP000012065"/>
    </source>
</evidence>
<dbReference type="GO" id="GO:0016853">
    <property type="term" value="F:isomerase activity"/>
    <property type="evidence" value="ECO:0007669"/>
    <property type="project" value="UniProtKB-KW"/>
</dbReference>
<protein>
    <submittedName>
        <fullName evidence="1">Putative phosphomutase PMU1</fullName>
        <ecNumber evidence="1">5.4.-.-</ecNumber>
    </submittedName>
</protein>
<dbReference type="Proteomes" id="UP000012065">
    <property type="component" value="Unassembled WGS sequence"/>
</dbReference>
<proteinExistence type="predicted"/>
<dbReference type="EC" id="5.4.-.-" evidence="1"/>
<dbReference type="InterPro" id="IPR050275">
    <property type="entry name" value="PGM_Phosphatase"/>
</dbReference>
<keyword evidence="1" id="KW-0413">Isomerase</keyword>